<evidence type="ECO:0000313" key="3">
    <source>
        <dbReference type="EMBL" id="KAF2395963.1"/>
    </source>
</evidence>
<dbReference type="InterPro" id="IPR016197">
    <property type="entry name" value="Chromo-like_dom_sf"/>
</dbReference>
<name>A0A6G1I7L5_9PEZI</name>
<feature type="non-terminal residue" evidence="4">
    <location>
        <position position="1"/>
    </location>
</feature>
<proteinExistence type="predicted"/>
<keyword evidence="5" id="KW-1185">Reference proteome</keyword>
<evidence type="ECO:0000256" key="1">
    <source>
        <dbReference type="ARBA" id="ARBA00011353"/>
    </source>
</evidence>
<comment type="subunit">
    <text evidence="1">Component of the NuA4 histone acetyltransferase complex.</text>
</comment>
<dbReference type="EMBL" id="ML996689">
    <property type="protein sequence ID" value="KAF2404059.1"/>
    <property type="molecule type" value="Genomic_DNA"/>
</dbReference>
<dbReference type="CDD" id="cd00024">
    <property type="entry name" value="CD_CSD"/>
    <property type="match status" value="1"/>
</dbReference>
<gene>
    <name evidence="4" type="ORF">EJ06DRAFT_450194</name>
    <name evidence="3" type="ORF">EJ06DRAFT_460916</name>
</gene>
<evidence type="ECO:0008006" key="6">
    <source>
        <dbReference type="Google" id="ProtNLM"/>
    </source>
</evidence>
<dbReference type="SUPFAM" id="SSF54160">
    <property type="entry name" value="Chromo domain-like"/>
    <property type="match status" value="1"/>
</dbReference>
<evidence type="ECO:0000256" key="2">
    <source>
        <dbReference type="SAM" id="MobiDB-lite"/>
    </source>
</evidence>
<dbReference type="EMBL" id="ML996709">
    <property type="protein sequence ID" value="KAF2395963.1"/>
    <property type="molecule type" value="Genomic_DNA"/>
</dbReference>
<dbReference type="AlphaFoldDB" id="A0A6G1I7L5"/>
<dbReference type="Gene3D" id="2.40.50.40">
    <property type="match status" value="1"/>
</dbReference>
<accession>A0A6G1I7L5</accession>
<organism evidence="4 5">
    <name type="scientific">Trichodelitschia bisporula</name>
    <dbReference type="NCBI Taxonomy" id="703511"/>
    <lineage>
        <taxon>Eukaryota</taxon>
        <taxon>Fungi</taxon>
        <taxon>Dikarya</taxon>
        <taxon>Ascomycota</taxon>
        <taxon>Pezizomycotina</taxon>
        <taxon>Dothideomycetes</taxon>
        <taxon>Dothideomycetes incertae sedis</taxon>
        <taxon>Phaeotrichales</taxon>
        <taxon>Phaeotrichaceae</taxon>
        <taxon>Trichodelitschia</taxon>
    </lineage>
</organism>
<evidence type="ECO:0000313" key="5">
    <source>
        <dbReference type="Proteomes" id="UP000799640"/>
    </source>
</evidence>
<protein>
    <recommendedName>
        <fullName evidence="6">Chromo domain-containing protein</fullName>
    </recommendedName>
</protein>
<dbReference type="Proteomes" id="UP000799640">
    <property type="component" value="Unassembled WGS sequence"/>
</dbReference>
<feature type="region of interest" description="Disordered" evidence="2">
    <location>
        <begin position="9"/>
        <end position="30"/>
    </location>
</feature>
<feature type="non-terminal residue" evidence="4">
    <location>
        <position position="84"/>
    </location>
</feature>
<sequence length="84" mass="9822">DGDPEWIVQEIADSRWAPREADPSDTRRGKHRRKLLQYKIKYSGFPDWNKNPQWQPYWDTVGCRGLLEAYHSANPTKAGPHPSF</sequence>
<evidence type="ECO:0000313" key="4">
    <source>
        <dbReference type="EMBL" id="KAF2404059.1"/>
    </source>
</evidence>
<reference evidence="4" key="1">
    <citation type="journal article" date="2020" name="Stud. Mycol.">
        <title>101 Dothideomycetes genomes: a test case for predicting lifestyles and emergence of pathogens.</title>
        <authorList>
            <person name="Haridas S."/>
            <person name="Albert R."/>
            <person name="Binder M."/>
            <person name="Bloem J."/>
            <person name="Labutti K."/>
            <person name="Salamov A."/>
            <person name="Andreopoulos B."/>
            <person name="Baker S."/>
            <person name="Barry K."/>
            <person name="Bills G."/>
            <person name="Bluhm B."/>
            <person name="Cannon C."/>
            <person name="Castanera R."/>
            <person name="Culley D."/>
            <person name="Daum C."/>
            <person name="Ezra D."/>
            <person name="Gonzalez J."/>
            <person name="Henrissat B."/>
            <person name="Kuo A."/>
            <person name="Liang C."/>
            <person name="Lipzen A."/>
            <person name="Lutzoni F."/>
            <person name="Magnuson J."/>
            <person name="Mondo S."/>
            <person name="Nolan M."/>
            <person name="Ohm R."/>
            <person name="Pangilinan J."/>
            <person name="Park H.-J."/>
            <person name="Ramirez L."/>
            <person name="Alfaro M."/>
            <person name="Sun H."/>
            <person name="Tritt A."/>
            <person name="Yoshinaga Y."/>
            <person name="Zwiers L.-H."/>
            <person name="Turgeon B."/>
            <person name="Goodwin S."/>
            <person name="Spatafora J."/>
            <person name="Crous P."/>
            <person name="Grigoriev I."/>
        </authorList>
    </citation>
    <scope>NUCLEOTIDE SEQUENCE</scope>
    <source>
        <strain evidence="4">CBS 262.69</strain>
    </source>
</reference>
<feature type="compositionally biased region" description="Basic and acidic residues" evidence="2">
    <location>
        <begin position="12"/>
        <end position="27"/>
    </location>
</feature>